<reference evidence="4" key="2">
    <citation type="submission" date="2021-12" db="EMBL/GenBank/DDBJ databases">
        <title>Resequencing data analysis of finger millet.</title>
        <authorList>
            <person name="Hatakeyama M."/>
            <person name="Aluri S."/>
            <person name="Balachadran M.T."/>
            <person name="Sivarajan S.R."/>
            <person name="Poveda L."/>
            <person name="Shimizu-Inatsugi R."/>
            <person name="Schlapbach R."/>
            <person name="Sreeman S.M."/>
            <person name="Shimizu K.K."/>
        </authorList>
    </citation>
    <scope>NUCLEOTIDE SEQUENCE</scope>
</reference>
<evidence type="ECO:0000256" key="1">
    <source>
        <dbReference type="ARBA" id="ARBA00022884"/>
    </source>
</evidence>
<evidence type="ECO:0000259" key="3">
    <source>
        <dbReference type="PROSITE" id="PS50102"/>
    </source>
</evidence>
<evidence type="ECO:0000313" key="5">
    <source>
        <dbReference type="Proteomes" id="UP001054889"/>
    </source>
</evidence>
<dbReference type="InterPro" id="IPR035979">
    <property type="entry name" value="RBD_domain_sf"/>
</dbReference>
<accession>A0AAV5DGG2</accession>
<dbReference type="Gene3D" id="3.30.70.330">
    <property type="match status" value="2"/>
</dbReference>
<dbReference type="PROSITE" id="PS50102">
    <property type="entry name" value="RRM"/>
    <property type="match status" value="1"/>
</dbReference>
<evidence type="ECO:0000256" key="2">
    <source>
        <dbReference type="PROSITE-ProRule" id="PRU00176"/>
    </source>
</evidence>
<organism evidence="4 5">
    <name type="scientific">Eleusine coracana subsp. coracana</name>
    <dbReference type="NCBI Taxonomy" id="191504"/>
    <lineage>
        <taxon>Eukaryota</taxon>
        <taxon>Viridiplantae</taxon>
        <taxon>Streptophyta</taxon>
        <taxon>Embryophyta</taxon>
        <taxon>Tracheophyta</taxon>
        <taxon>Spermatophyta</taxon>
        <taxon>Magnoliopsida</taxon>
        <taxon>Liliopsida</taxon>
        <taxon>Poales</taxon>
        <taxon>Poaceae</taxon>
        <taxon>PACMAD clade</taxon>
        <taxon>Chloridoideae</taxon>
        <taxon>Cynodonteae</taxon>
        <taxon>Eleusininae</taxon>
        <taxon>Eleusine</taxon>
    </lineage>
</organism>
<keyword evidence="1 2" id="KW-0694">RNA-binding</keyword>
<dbReference type="PANTHER" id="PTHR21245">
    <property type="entry name" value="HETEROGENEOUS NUCLEAR RIBONUCLEOPROTEIN"/>
    <property type="match status" value="1"/>
</dbReference>
<sequence length="192" mass="21648">MKLLKRIGVENINSVMLKADPNKPGYNHGYAHLELETTTAARVAYKKLSKKGAFGKWLITVQWATPSNGPDEKDMQKVKSVFVEGVPNSWGRDKMTEIFKKYGMVEHVVLSCDMHLALSTDIAYIHYTTREAAILCVQSFDGQELSENDSKVSSHIFVNIKVSLAKPFRKGTQNKDQKLSMLSFTLKYVPHP</sequence>
<dbReference type="Proteomes" id="UP001054889">
    <property type="component" value="Unassembled WGS sequence"/>
</dbReference>
<feature type="domain" description="RRM" evidence="3">
    <location>
        <begin position="79"/>
        <end position="167"/>
    </location>
</feature>
<dbReference type="InterPro" id="IPR000504">
    <property type="entry name" value="RRM_dom"/>
</dbReference>
<proteinExistence type="predicted"/>
<dbReference type="GO" id="GO:0003723">
    <property type="term" value="F:RNA binding"/>
    <property type="evidence" value="ECO:0007669"/>
    <property type="project" value="UniProtKB-UniRule"/>
</dbReference>
<dbReference type="SUPFAM" id="SSF54928">
    <property type="entry name" value="RNA-binding domain, RBD"/>
    <property type="match status" value="1"/>
</dbReference>
<dbReference type="InterPro" id="IPR012677">
    <property type="entry name" value="Nucleotide-bd_a/b_plait_sf"/>
</dbReference>
<dbReference type="EMBL" id="BQKI01000017">
    <property type="protein sequence ID" value="GJN10094.1"/>
    <property type="molecule type" value="Genomic_DNA"/>
</dbReference>
<dbReference type="CDD" id="cd00590">
    <property type="entry name" value="RRM_SF"/>
    <property type="match status" value="1"/>
</dbReference>
<dbReference type="SMART" id="SM00360">
    <property type="entry name" value="RRM"/>
    <property type="match status" value="1"/>
</dbReference>
<name>A0AAV5DGG2_ELECO</name>
<protein>
    <recommendedName>
        <fullName evidence="3">RRM domain-containing protein</fullName>
    </recommendedName>
</protein>
<evidence type="ECO:0000313" key="4">
    <source>
        <dbReference type="EMBL" id="GJN10094.1"/>
    </source>
</evidence>
<dbReference type="Pfam" id="PF00076">
    <property type="entry name" value="RRM_1"/>
    <property type="match status" value="1"/>
</dbReference>
<keyword evidence="5" id="KW-1185">Reference proteome</keyword>
<comment type="caution">
    <text evidence="4">The sequence shown here is derived from an EMBL/GenBank/DDBJ whole genome shotgun (WGS) entry which is preliminary data.</text>
</comment>
<reference evidence="4" key="1">
    <citation type="journal article" date="2018" name="DNA Res.">
        <title>Multiple hybrid de novo genome assembly of finger millet, an orphan allotetraploid crop.</title>
        <authorList>
            <person name="Hatakeyama M."/>
            <person name="Aluri S."/>
            <person name="Balachadran M.T."/>
            <person name="Sivarajan S.R."/>
            <person name="Patrignani A."/>
            <person name="Gruter S."/>
            <person name="Poveda L."/>
            <person name="Shimizu-Inatsugi R."/>
            <person name="Baeten J."/>
            <person name="Francoijs K.J."/>
            <person name="Nataraja K.N."/>
            <person name="Reddy Y.A.N."/>
            <person name="Phadnis S."/>
            <person name="Ravikumar R.L."/>
            <person name="Schlapbach R."/>
            <person name="Sreeman S.M."/>
            <person name="Shimizu K.K."/>
        </authorList>
    </citation>
    <scope>NUCLEOTIDE SEQUENCE</scope>
</reference>
<gene>
    <name evidence="4" type="primary">ga28158</name>
    <name evidence="4" type="ORF">PR202_ga28158</name>
</gene>
<dbReference type="AlphaFoldDB" id="A0AAV5DGG2"/>